<feature type="transmembrane region" description="Helical" evidence="1">
    <location>
        <begin position="191"/>
        <end position="218"/>
    </location>
</feature>
<name>A0ABT5L982_9MOLU</name>
<feature type="transmembrane region" description="Helical" evidence="1">
    <location>
        <begin position="160"/>
        <end position="185"/>
    </location>
</feature>
<feature type="transmembrane region" description="Helical" evidence="1">
    <location>
        <begin position="38"/>
        <end position="57"/>
    </location>
</feature>
<feature type="transmembrane region" description="Helical" evidence="1">
    <location>
        <begin position="124"/>
        <end position="148"/>
    </location>
</feature>
<organism evidence="2 3">
    <name type="scientific">Columbia Basin potato purple top phytoplasma</name>
    <dbReference type="NCBI Taxonomy" id="307134"/>
    <lineage>
        <taxon>Bacteria</taxon>
        <taxon>Bacillati</taxon>
        <taxon>Mycoplasmatota</taxon>
        <taxon>Mollicutes</taxon>
        <taxon>Acholeplasmatales</taxon>
        <taxon>Acholeplasmataceae</taxon>
        <taxon>Candidatus Phytoplasma</taxon>
        <taxon>16SrVI (Clover proliferation group)</taxon>
    </lineage>
</organism>
<feature type="transmembrane region" description="Helical" evidence="1">
    <location>
        <begin position="69"/>
        <end position="85"/>
    </location>
</feature>
<dbReference type="Pfam" id="PF12811">
    <property type="entry name" value="BaxI_1"/>
    <property type="match status" value="1"/>
</dbReference>
<dbReference type="InterPro" id="IPR010539">
    <property type="entry name" value="BaxI_1-like"/>
</dbReference>
<dbReference type="Proteomes" id="UP001221763">
    <property type="component" value="Unassembled WGS sequence"/>
</dbReference>
<proteinExistence type="predicted"/>
<dbReference type="EMBL" id="JANHJP010000006">
    <property type="protein sequence ID" value="MDC9032150.1"/>
    <property type="molecule type" value="Genomic_DNA"/>
</dbReference>
<evidence type="ECO:0000313" key="2">
    <source>
        <dbReference type="EMBL" id="MDC9032150.1"/>
    </source>
</evidence>
<comment type="caution">
    <text evidence="2">The sequence shown here is derived from an EMBL/GenBank/DDBJ whole genome shotgun (WGS) entry which is preliminary data.</text>
</comment>
<dbReference type="RefSeq" id="WP_273585358.1">
    <property type="nucleotide sequence ID" value="NZ_JANHJP010000006.1"/>
</dbReference>
<sequence>MFGDKIKINSGLEQIKNNFFTVSQSNIIYQTRVTRKGIAIKTILLLLVSALSAGMVYYSLSNYSLIDKLPLYLIFMPLLVTFISYRQGISSVSSSKICSFVYSIFSGIPIGCVLNILKMQYGNVILQLAALALFSTFLIFLIVSYLYYNGSLALSADAPLLKNMYLIFFVLFGVETFYFFVLLFSGSQSTWFSLFFNTFLTIPINFFFICFSVVVLILHFNYVENMVMNSMPKKYEWQLSLVFVSLFISIFIRILNILIRLKSLFSEKD</sequence>
<protein>
    <submittedName>
        <fullName evidence="2">Bax inhibitor-1/YccA family protein</fullName>
    </submittedName>
</protein>
<keyword evidence="1" id="KW-1133">Transmembrane helix</keyword>
<evidence type="ECO:0000256" key="1">
    <source>
        <dbReference type="SAM" id="Phobius"/>
    </source>
</evidence>
<feature type="transmembrane region" description="Helical" evidence="1">
    <location>
        <begin position="239"/>
        <end position="259"/>
    </location>
</feature>
<reference evidence="2 3" key="1">
    <citation type="journal article" date="2023" name="Plant">
        <title>Draft Genome Sequence Resource of CBPPT1, a 'Candidatus Phytoplasma trifolii'-Related Strain Associated with Potato Purple Top Disease in the Columbia Basin, U.S.A.</title>
        <authorList>
            <person name="Wei W."/>
            <person name="Shao J."/>
            <person name="Bottner-Parker K.D."/>
            <person name="Zhao Y."/>
        </authorList>
    </citation>
    <scope>NUCLEOTIDE SEQUENCE [LARGE SCALE GENOMIC DNA]</scope>
    <source>
        <strain evidence="2 3">CBPPT1</strain>
    </source>
</reference>
<keyword evidence="1" id="KW-0472">Membrane</keyword>
<accession>A0ABT5L982</accession>
<gene>
    <name evidence="2" type="ORF">M8044_000372</name>
</gene>
<evidence type="ECO:0000313" key="3">
    <source>
        <dbReference type="Proteomes" id="UP001221763"/>
    </source>
</evidence>
<keyword evidence="1" id="KW-0812">Transmembrane</keyword>
<keyword evidence="3" id="KW-1185">Reference proteome</keyword>
<feature type="transmembrane region" description="Helical" evidence="1">
    <location>
        <begin position="97"/>
        <end position="118"/>
    </location>
</feature>